<reference evidence="2" key="1">
    <citation type="submission" date="2022-11" db="EMBL/GenBank/DDBJ databases">
        <title>Complete genome sequence of Methanogenium organophilum DSM 3596.</title>
        <authorList>
            <person name="Chen S.-C."/>
            <person name="Lai S.-J."/>
            <person name="You Y.-T."/>
        </authorList>
    </citation>
    <scope>NUCLEOTIDE SEQUENCE</scope>
    <source>
        <strain evidence="2">DSM 3596</strain>
    </source>
</reference>
<accession>A0A9X9S5G8</accession>
<protein>
    <submittedName>
        <fullName evidence="2">Uncharacterized protein</fullName>
    </submittedName>
</protein>
<dbReference type="GeneID" id="76834491"/>
<dbReference type="KEGG" id="mou:OU421_05275"/>
<evidence type="ECO:0000313" key="2">
    <source>
        <dbReference type="EMBL" id="WAI02284.1"/>
    </source>
</evidence>
<feature type="transmembrane region" description="Helical" evidence="1">
    <location>
        <begin position="12"/>
        <end position="32"/>
    </location>
</feature>
<dbReference type="RefSeq" id="WP_268187562.1">
    <property type="nucleotide sequence ID" value="NZ_CP113361.1"/>
</dbReference>
<keyword evidence="1" id="KW-0812">Transmembrane</keyword>
<keyword evidence="3" id="KW-1185">Reference proteome</keyword>
<dbReference type="Proteomes" id="UP001163096">
    <property type="component" value="Chromosome"/>
</dbReference>
<proteinExistence type="predicted"/>
<evidence type="ECO:0000256" key="1">
    <source>
        <dbReference type="SAM" id="Phobius"/>
    </source>
</evidence>
<keyword evidence="1" id="KW-0472">Membrane</keyword>
<name>A0A9X9S5G8_METOG</name>
<gene>
    <name evidence="2" type="ORF">OU421_05275</name>
</gene>
<organism evidence="2 3">
    <name type="scientific">Methanogenium organophilum</name>
    <dbReference type="NCBI Taxonomy" id="2199"/>
    <lineage>
        <taxon>Archaea</taxon>
        <taxon>Methanobacteriati</taxon>
        <taxon>Methanobacteriota</taxon>
        <taxon>Stenosarchaea group</taxon>
        <taxon>Methanomicrobia</taxon>
        <taxon>Methanomicrobiales</taxon>
        <taxon>Methanomicrobiaceae</taxon>
        <taxon>Methanogenium</taxon>
    </lineage>
</organism>
<sequence>MSLRPGPAGLAGLFLLTWFTAFIWYGLGPLLWMVDTWVWSNPQVWFLPFDLAVGIIFPWIFARTIKRKYLGQPWLPFREDR</sequence>
<keyword evidence="1" id="KW-1133">Transmembrane helix</keyword>
<dbReference type="AlphaFoldDB" id="A0A9X9S5G8"/>
<feature type="transmembrane region" description="Helical" evidence="1">
    <location>
        <begin position="44"/>
        <end position="62"/>
    </location>
</feature>
<dbReference type="EMBL" id="CP113361">
    <property type="protein sequence ID" value="WAI02284.1"/>
    <property type="molecule type" value="Genomic_DNA"/>
</dbReference>
<evidence type="ECO:0000313" key="3">
    <source>
        <dbReference type="Proteomes" id="UP001163096"/>
    </source>
</evidence>